<keyword evidence="1" id="KW-0472">Membrane</keyword>
<evidence type="ECO:0000256" key="1">
    <source>
        <dbReference type="SAM" id="Phobius"/>
    </source>
</evidence>
<accession>A0A158QNW8</accession>
<feature type="transmembrane region" description="Helical" evidence="1">
    <location>
        <begin position="49"/>
        <end position="69"/>
    </location>
</feature>
<organism evidence="2">
    <name type="scientific">Haemonchus placei</name>
    <name type="common">Barber's pole worm</name>
    <dbReference type="NCBI Taxonomy" id="6290"/>
    <lineage>
        <taxon>Eukaryota</taxon>
        <taxon>Metazoa</taxon>
        <taxon>Ecdysozoa</taxon>
        <taxon>Nematoda</taxon>
        <taxon>Chromadorea</taxon>
        <taxon>Rhabditida</taxon>
        <taxon>Rhabditina</taxon>
        <taxon>Rhabditomorpha</taxon>
        <taxon>Strongyloidea</taxon>
        <taxon>Trichostrongylidae</taxon>
        <taxon>Haemonchus</taxon>
    </lineage>
</organism>
<proteinExistence type="predicted"/>
<sequence>LLYWILVRSSLLVGIIWRLHLHSGYSLWVRIWAHIGTLSRIRILSGVWLWHWHHLCWGWVIGLLGKYLYLRAGWIRCNRGLCASWVRLDLIRL</sequence>
<evidence type="ECO:0000313" key="2">
    <source>
        <dbReference type="WBParaSite" id="HPLM_0001140101-mRNA-1"/>
    </source>
</evidence>
<keyword evidence="1" id="KW-1133">Transmembrane helix</keyword>
<dbReference type="WBParaSite" id="HPLM_0001140101-mRNA-1">
    <property type="protein sequence ID" value="HPLM_0001140101-mRNA-1"/>
    <property type="gene ID" value="HPLM_0001140101"/>
</dbReference>
<protein>
    <submittedName>
        <fullName evidence="2">NADH:ubiquinone reductase (H(+)-translocating)</fullName>
    </submittedName>
</protein>
<dbReference type="AlphaFoldDB" id="A0A158QNW8"/>
<name>A0A158QNW8_HAEPC</name>
<reference evidence="2" key="1">
    <citation type="submission" date="2016-04" db="UniProtKB">
        <authorList>
            <consortium name="WormBaseParasite"/>
        </authorList>
    </citation>
    <scope>IDENTIFICATION</scope>
</reference>
<keyword evidence="1" id="KW-0812">Transmembrane</keyword>